<protein>
    <submittedName>
        <fullName evidence="1">Uncharacterized protein</fullName>
    </submittedName>
</protein>
<proteinExistence type="predicted"/>
<reference evidence="1 2" key="1">
    <citation type="journal article" date="2006" name="Science">
        <title>The genome of black cottonwood, Populus trichocarpa (Torr. &amp; Gray).</title>
        <authorList>
            <person name="Tuskan G.A."/>
            <person name="Difazio S."/>
            <person name="Jansson S."/>
            <person name="Bohlmann J."/>
            <person name="Grigoriev I."/>
            <person name="Hellsten U."/>
            <person name="Putnam N."/>
            <person name="Ralph S."/>
            <person name="Rombauts S."/>
            <person name="Salamov A."/>
            <person name="Schein J."/>
            <person name="Sterck L."/>
            <person name="Aerts A."/>
            <person name="Bhalerao R.R."/>
            <person name="Bhalerao R.P."/>
            <person name="Blaudez D."/>
            <person name="Boerjan W."/>
            <person name="Brun A."/>
            <person name="Brunner A."/>
            <person name="Busov V."/>
            <person name="Campbell M."/>
            <person name="Carlson J."/>
            <person name="Chalot M."/>
            <person name="Chapman J."/>
            <person name="Chen G.L."/>
            <person name="Cooper D."/>
            <person name="Coutinho P.M."/>
            <person name="Couturier J."/>
            <person name="Covert S."/>
            <person name="Cronk Q."/>
            <person name="Cunningham R."/>
            <person name="Davis J."/>
            <person name="Degroeve S."/>
            <person name="Dejardin A."/>
            <person name="Depamphilis C."/>
            <person name="Detter J."/>
            <person name="Dirks B."/>
            <person name="Dubchak I."/>
            <person name="Duplessis S."/>
            <person name="Ehlting J."/>
            <person name="Ellis B."/>
            <person name="Gendler K."/>
            <person name="Goodstein D."/>
            <person name="Gribskov M."/>
            <person name="Grimwood J."/>
            <person name="Groover A."/>
            <person name="Gunter L."/>
            <person name="Hamberger B."/>
            <person name="Heinze B."/>
            <person name="Helariutta Y."/>
            <person name="Henrissat B."/>
            <person name="Holligan D."/>
            <person name="Holt R."/>
            <person name="Huang W."/>
            <person name="Islam-Faridi N."/>
            <person name="Jones S."/>
            <person name="Jones-Rhoades M."/>
            <person name="Jorgensen R."/>
            <person name="Joshi C."/>
            <person name="Kangasjarvi J."/>
            <person name="Karlsson J."/>
            <person name="Kelleher C."/>
            <person name="Kirkpatrick R."/>
            <person name="Kirst M."/>
            <person name="Kohler A."/>
            <person name="Kalluri U."/>
            <person name="Larimer F."/>
            <person name="Leebens-Mack J."/>
            <person name="Leple J.C."/>
            <person name="Locascio P."/>
            <person name="Lou Y."/>
            <person name="Lucas S."/>
            <person name="Martin F."/>
            <person name="Montanini B."/>
            <person name="Napoli C."/>
            <person name="Nelson D.R."/>
            <person name="Nelson C."/>
            <person name="Nieminen K."/>
            <person name="Nilsson O."/>
            <person name="Pereda V."/>
            <person name="Peter G."/>
            <person name="Philippe R."/>
            <person name="Pilate G."/>
            <person name="Poliakov A."/>
            <person name="Razumovskaya J."/>
            <person name="Richardson P."/>
            <person name="Rinaldi C."/>
            <person name="Ritland K."/>
            <person name="Rouze P."/>
            <person name="Ryaboy D."/>
            <person name="Schmutz J."/>
            <person name="Schrader J."/>
            <person name="Segerman B."/>
            <person name="Shin H."/>
            <person name="Siddiqui A."/>
            <person name="Sterky F."/>
            <person name="Terry A."/>
            <person name="Tsai C.J."/>
            <person name="Uberbacher E."/>
            <person name="Unneberg P."/>
            <person name="Vahala J."/>
            <person name="Wall K."/>
            <person name="Wessler S."/>
            <person name="Yang G."/>
            <person name="Yin T."/>
            <person name="Douglas C."/>
            <person name="Marra M."/>
            <person name="Sandberg G."/>
            <person name="Van de Peer Y."/>
            <person name="Rokhsar D."/>
        </authorList>
    </citation>
    <scope>NUCLEOTIDE SEQUENCE [LARGE SCALE GENOMIC DNA]</scope>
    <source>
        <strain evidence="2">cv. Nisqually</strain>
    </source>
</reference>
<evidence type="ECO:0000313" key="2">
    <source>
        <dbReference type="Proteomes" id="UP000006729"/>
    </source>
</evidence>
<gene>
    <name evidence="1" type="ORF">POPTR_010G172200</name>
</gene>
<sequence>MSFAGTGTDNEGLGGFLPHGNEIPNNFIQNEGPSVHFDASQFDGDDLLGVLPTHPYVMIMLKILVSDSLIIREVLGGIILAIPVVQGDNIWKGSLFNEYINLGSEDKVKNEIDFHDHVTVNKTGVSLAFAKDMYANDYTVDDESTEEETGLE</sequence>
<dbReference type="HOGENOM" id="CLU_1725403_0_0_1"/>
<keyword evidence="2" id="KW-1185">Reference proteome</keyword>
<evidence type="ECO:0000313" key="1">
    <source>
        <dbReference type="EMBL" id="PNT17062.1"/>
    </source>
</evidence>
<dbReference type="EMBL" id="CM009299">
    <property type="protein sequence ID" value="PNT17062.1"/>
    <property type="molecule type" value="Genomic_DNA"/>
</dbReference>
<dbReference type="Proteomes" id="UP000006729">
    <property type="component" value="Chromosome 10"/>
</dbReference>
<organism evidence="1 2">
    <name type="scientific">Populus trichocarpa</name>
    <name type="common">Western balsam poplar</name>
    <name type="synonym">Populus balsamifera subsp. trichocarpa</name>
    <dbReference type="NCBI Taxonomy" id="3694"/>
    <lineage>
        <taxon>Eukaryota</taxon>
        <taxon>Viridiplantae</taxon>
        <taxon>Streptophyta</taxon>
        <taxon>Embryophyta</taxon>
        <taxon>Tracheophyta</taxon>
        <taxon>Spermatophyta</taxon>
        <taxon>Magnoliopsida</taxon>
        <taxon>eudicotyledons</taxon>
        <taxon>Gunneridae</taxon>
        <taxon>Pentapetalae</taxon>
        <taxon>rosids</taxon>
        <taxon>fabids</taxon>
        <taxon>Malpighiales</taxon>
        <taxon>Salicaceae</taxon>
        <taxon>Saliceae</taxon>
        <taxon>Populus</taxon>
    </lineage>
</organism>
<dbReference type="InParanoid" id="B9HY33"/>
<name>B9HY33_POPTR</name>
<accession>B9HY33</accession>
<dbReference type="AlphaFoldDB" id="B9HY33"/>